<keyword evidence="8 10" id="KW-0520">NAD</keyword>
<evidence type="ECO:0000256" key="1">
    <source>
        <dbReference type="ARBA" id="ARBA00002324"/>
    </source>
</evidence>
<comment type="pathway">
    <text evidence="2 10">Cofactor biosynthesis; NAD(+) biosynthesis; deamido-NAD(+) from nicotinate D-ribonucleotide: step 1/1.</text>
</comment>
<dbReference type="InterPro" id="IPR004821">
    <property type="entry name" value="Cyt_trans-like"/>
</dbReference>
<name>A0A1M4W7K7_9BACL</name>
<dbReference type="NCBIfam" id="NF000840">
    <property type="entry name" value="PRK00071.1-3"/>
    <property type="match status" value="1"/>
</dbReference>
<organism evidence="12 13">
    <name type="scientific">Seinonella peptonophila</name>
    <dbReference type="NCBI Taxonomy" id="112248"/>
    <lineage>
        <taxon>Bacteria</taxon>
        <taxon>Bacillati</taxon>
        <taxon>Bacillota</taxon>
        <taxon>Bacilli</taxon>
        <taxon>Bacillales</taxon>
        <taxon>Thermoactinomycetaceae</taxon>
        <taxon>Seinonella</taxon>
    </lineage>
</organism>
<evidence type="ECO:0000256" key="7">
    <source>
        <dbReference type="ARBA" id="ARBA00022840"/>
    </source>
</evidence>
<keyword evidence="7 10" id="KW-0067">ATP-binding</keyword>
<evidence type="ECO:0000256" key="4">
    <source>
        <dbReference type="ARBA" id="ARBA00022679"/>
    </source>
</evidence>
<dbReference type="Pfam" id="PF01467">
    <property type="entry name" value="CTP_transf_like"/>
    <property type="match status" value="1"/>
</dbReference>
<protein>
    <recommendedName>
        <fullName evidence="10">Probable nicotinate-nucleotide adenylyltransferase</fullName>
        <ecNumber evidence="10">2.7.7.18</ecNumber>
    </recommendedName>
    <alternativeName>
        <fullName evidence="10">Deamido-NAD(+) diphosphorylase</fullName>
    </alternativeName>
    <alternativeName>
        <fullName evidence="10">Deamido-NAD(+) pyrophosphorylase</fullName>
    </alternativeName>
    <alternativeName>
        <fullName evidence="10">Nicotinate mononucleotide adenylyltransferase</fullName>
        <shortName evidence="10">NaMN adenylyltransferase</shortName>
    </alternativeName>
</protein>
<reference evidence="12 13" key="1">
    <citation type="submission" date="2016-11" db="EMBL/GenBank/DDBJ databases">
        <authorList>
            <person name="Jaros S."/>
            <person name="Januszkiewicz K."/>
            <person name="Wedrychowicz H."/>
        </authorList>
    </citation>
    <scope>NUCLEOTIDE SEQUENCE [LARGE SCALE GENOMIC DNA]</scope>
    <source>
        <strain evidence="12 13">DSM 44666</strain>
    </source>
</reference>
<dbReference type="CDD" id="cd02165">
    <property type="entry name" value="NMNAT"/>
    <property type="match status" value="1"/>
</dbReference>
<evidence type="ECO:0000256" key="6">
    <source>
        <dbReference type="ARBA" id="ARBA00022741"/>
    </source>
</evidence>
<dbReference type="GO" id="GO:0009435">
    <property type="term" value="P:NAD+ biosynthetic process"/>
    <property type="evidence" value="ECO:0007669"/>
    <property type="project" value="UniProtKB-UniRule"/>
</dbReference>
<dbReference type="EMBL" id="FQVL01000003">
    <property type="protein sequence ID" value="SHE77189.1"/>
    <property type="molecule type" value="Genomic_DNA"/>
</dbReference>
<dbReference type="NCBIfam" id="TIGR00482">
    <property type="entry name" value="nicotinate (nicotinamide) nucleotide adenylyltransferase"/>
    <property type="match status" value="1"/>
</dbReference>
<evidence type="ECO:0000256" key="10">
    <source>
        <dbReference type="HAMAP-Rule" id="MF_00244"/>
    </source>
</evidence>
<evidence type="ECO:0000256" key="5">
    <source>
        <dbReference type="ARBA" id="ARBA00022695"/>
    </source>
</evidence>
<dbReference type="HAMAP" id="MF_00244">
    <property type="entry name" value="NaMN_adenylyltr"/>
    <property type="match status" value="1"/>
</dbReference>
<dbReference type="PANTHER" id="PTHR39321:SF3">
    <property type="entry name" value="PHOSPHOPANTETHEINE ADENYLYLTRANSFERASE"/>
    <property type="match status" value="1"/>
</dbReference>
<feature type="domain" description="Cytidyltransferase-like" evidence="11">
    <location>
        <begin position="5"/>
        <end position="166"/>
    </location>
</feature>
<keyword evidence="4 10" id="KW-0808">Transferase</keyword>
<dbReference type="SUPFAM" id="SSF52374">
    <property type="entry name" value="Nucleotidylyl transferase"/>
    <property type="match status" value="1"/>
</dbReference>
<evidence type="ECO:0000256" key="2">
    <source>
        <dbReference type="ARBA" id="ARBA00005019"/>
    </source>
</evidence>
<comment type="function">
    <text evidence="1 10">Catalyzes the reversible adenylation of nicotinate mononucleotide (NaMN) to nicotinic acid adenine dinucleotide (NaAD).</text>
</comment>
<evidence type="ECO:0000259" key="11">
    <source>
        <dbReference type="Pfam" id="PF01467"/>
    </source>
</evidence>
<evidence type="ECO:0000256" key="9">
    <source>
        <dbReference type="ARBA" id="ARBA00048721"/>
    </source>
</evidence>
<evidence type="ECO:0000256" key="8">
    <source>
        <dbReference type="ARBA" id="ARBA00023027"/>
    </source>
</evidence>
<comment type="catalytic activity">
    <reaction evidence="9 10">
        <text>nicotinate beta-D-ribonucleotide + ATP + H(+) = deamido-NAD(+) + diphosphate</text>
        <dbReference type="Rhea" id="RHEA:22860"/>
        <dbReference type="ChEBI" id="CHEBI:15378"/>
        <dbReference type="ChEBI" id="CHEBI:30616"/>
        <dbReference type="ChEBI" id="CHEBI:33019"/>
        <dbReference type="ChEBI" id="CHEBI:57502"/>
        <dbReference type="ChEBI" id="CHEBI:58437"/>
        <dbReference type="EC" id="2.7.7.18"/>
    </reaction>
</comment>
<dbReference type="Gene3D" id="3.40.50.620">
    <property type="entry name" value="HUPs"/>
    <property type="match status" value="1"/>
</dbReference>
<gene>
    <name evidence="10" type="primary">nadD</name>
    <name evidence="12" type="ORF">SAMN05444392_10377</name>
</gene>
<evidence type="ECO:0000256" key="3">
    <source>
        <dbReference type="ARBA" id="ARBA00022642"/>
    </source>
</evidence>
<proteinExistence type="inferred from homology"/>
<evidence type="ECO:0000313" key="12">
    <source>
        <dbReference type="EMBL" id="SHE77189.1"/>
    </source>
</evidence>
<sequence>MRIGILGGTFDPIHIGHLLMAEQALQAYQLNEVWFIPAATPPHKIGRSITAAHHRLEMVRLAVLEHPQFRVNELEYHRPGPSYTVETIENLHSIYSENDFFLIIGADTVIDLPNWYKIEKILQMTQVIGIHRPGVDLSKISPSVAPAIRWVEQGIEINISSSFIRKHIHNSRVLRYVVSERVYQYMKEYSLYED</sequence>
<keyword evidence="13" id="KW-1185">Reference proteome</keyword>
<dbReference type="STRING" id="112248.SAMN05444392_10377"/>
<dbReference type="EC" id="2.7.7.18" evidence="10"/>
<comment type="similarity">
    <text evidence="10">Belongs to the NadD family.</text>
</comment>
<dbReference type="InterPro" id="IPR005248">
    <property type="entry name" value="NadD/NMNAT"/>
</dbReference>
<keyword evidence="3 10" id="KW-0662">Pyridine nucleotide biosynthesis</keyword>
<accession>A0A1M4W7K7</accession>
<dbReference type="AlphaFoldDB" id="A0A1M4W7K7"/>
<dbReference type="PANTHER" id="PTHR39321">
    <property type="entry name" value="NICOTINATE-NUCLEOTIDE ADENYLYLTRANSFERASE-RELATED"/>
    <property type="match status" value="1"/>
</dbReference>
<keyword evidence="6 10" id="KW-0547">Nucleotide-binding</keyword>
<evidence type="ECO:0000313" key="13">
    <source>
        <dbReference type="Proteomes" id="UP000184476"/>
    </source>
</evidence>
<dbReference type="GO" id="GO:0005524">
    <property type="term" value="F:ATP binding"/>
    <property type="evidence" value="ECO:0007669"/>
    <property type="project" value="UniProtKB-KW"/>
</dbReference>
<keyword evidence="5 10" id="KW-0548">Nucleotidyltransferase</keyword>
<dbReference type="UniPathway" id="UPA00253">
    <property type="reaction ID" value="UER00332"/>
</dbReference>
<dbReference type="NCBIfam" id="TIGR00125">
    <property type="entry name" value="cyt_tran_rel"/>
    <property type="match status" value="1"/>
</dbReference>
<dbReference type="Proteomes" id="UP000184476">
    <property type="component" value="Unassembled WGS sequence"/>
</dbReference>
<dbReference type="InterPro" id="IPR014729">
    <property type="entry name" value="Rossmann-like_a/b/a_fold"/>
</dbReference>
<dbReference type="GO" id="GO:0004515">
    <property type="term" value="F:nicotinate-nucleotide adenylyltransferase activity"/>
    <property type="evidence" value="ECO:0007669"/>
    <property type="project" value="UniProtKB-UniRule"/>
</dbReference>